<dbReference type="OrthoDB" id="1795759at2"/>
<accession>A0A845SVW0</accession>
<dbReference type="EMBL" id="VIQT01000022">
    <property type="protein sequence ID" value="NDO40646.1"/>
    <property type="molecule type" value="Genomic_DNA"/>
</dbReference>
<dbReference type="AlphaFoldDB" id="A0A845SVW0"/>
<evidence type="ECO:0000313" key="1">
    <source>
        <dbReference type="EMBL" id="NBI79230.1"/>
    </source>
</evidence>
<dbReference type="SUPFAM" id="SSF102405">
    <property type="entry name" value="MCP/YpsA-like"/>
    <property type="match status" value="1"/>
</dbReference>
<comment type="caution">
    <text evidence="2">The sequence shown here is derived from an EMBL/GenBank/DDBJ whole genome shotgun (WGS) entry which is preliminary data.</text>
</comment>
<evidence type="ECO:0000313" key="3">
    <source>
        <dbReference type="Proteomes" id="UP000446348"/>
    </source>
</evidence>
<proteinExistence type="predicted"/>
<organism evidence="2 4">
    <name type="scientific">Anaerotruncus colihominis</name>
    <dbReference type="NCBI Taxonomy" id="169435"/>
    <lineage>
        <taxon>Bacteria</taxon>
        <taxon>Bacillati</taxon>
        <taxon>Bacillota</taxon>
        <taxon>Clostridia</taxon>
        <taxon>Eubacteriales</taxon>
        <taxon>Oscillospiraceae</taxon>
        <taxon>Anaerotruncus</taxon>
    </lineage>
</organism>
<sequence length="153" mass="17344">MDKEHTCCVTGHRDIPVEKISYVQDQLYQELLQAIQDGYTHFVSGFASGVDLIFAGIVAELKPEYPITLEAAIPYPGWMSTPDREFQRLLKGCDILKAHMEQYSKSCYTVRNRYMVDCSTLVIAVYDGRKSGGTAATIRYARQAKRVVREVKL</sequence>
<dbReference type="RefSeq" id="WP_160210004.1">
    <property type="nucleotide sequence ID" value="NZ_JAETUF010000034.1"/>
</dbReference>
<reference evidence="1 3" key="1">
    <citation type="submission" date="2018-08" db="EMBL/GenBank/DDBJ databases">
        <title>Murine metabolic-syndrome-specific gut microbial biobank.</title>
        <authorList>
            <person name="Liu C."/>
        </authorList>
    </citation>
    <scope>NUCLEOTIDE SEQUENCE [LARGE SCALE GENOMIC DNA]</scope>
    <source>
        <strain evidence="1 3">X69</strain>
    </source>
</reference>
<protein>
    <submittedName>
        <fullName evidence="2">DUF1273 domain-containing protein</fullName>
    </submittedName>
    <submittedName>
        <fullName evidence="1">DUF1273 family protein</fullName>
    </submittedName>
</protein>
<reference evidence="2 4" key="2">
    <citation type="submission" date="2019-06" db="EMBL/GenBank/DDBJ databases">
        <title>Draft genome sequences of 15 bacterial species constituting the stable defined intestinal microbiota of the GM15 gnotobiotic mouse model.</title>
        <authorList>
            <person name="Elie C."/>
            <person name="Mathieu A."/>
            <person name="Saliou A."/>
            <person name="Darnaud M."/>
            <person name="Leulier F."/>
            <person name="Tamellini A."/>
        </authorList>
    </citation>
    <scope>NUCLEOTIDE SEQUENCE [LARGE SCALE GENOMIC DNA]</scope>
    <source>
        <strain evidence="2 4">JM4-15</strain>
    </source>
</reference>
<gene>
    <name evidence="1" type="ORF">D3Z39_10185</name>
    <name evidence="2" type="ORF">FMM72_15720</name>
</gene>
<dbReference type="InterPro" id="IPR010697">
    <property type="entry name" value="YspA"/>
</dbReference>
<dbReference type="PANTHER" id="PTHR38440">
    <property type="entry name" value="UPF0398 PROTEIN YPSA"/>
    <property type="match status" value="1"/>
</dbReference>
<dbReference type="PANTHER" id="PTHR38440:SF1">
    <property type="entry name" value="UPF0398 PROTEIN SPR0331"/>
    <property type="match status" value="1"/>
</dbReference>
<evidence type="ECO:0000313" key="4">
    <source>
        <dbReference type="Proteomes" id="UP000462501"/>
    </source>
</evidence>
<dbReference type="Gene3D" id="3.40.50.450">
    <property type="match status" value="1"/>
</dbReference>
<evidence type="ECO:0000313" key="2">
    <source>
        <dbReference type="EMBL" id="NDO40646.1"/>
    </source>
</evidence>
<name>A0A845SVW0_9FIRM</name>
<dbReference type="Proteomes" id="UP000462501">
    <property type="component" value="Unassembled WGS sequence"/>
</dbReference>
<dbReference type="EMBL" id="QXWZ01000017">
    <property type="protein sequence ID" value="NBI79230.1"/>
    <property type="molecule type" value="Genomic_DNA"/>
</dbReference>
<dbReference type="Proteomes" id="UP000446348">
    <property type="component" value="Unassembled WGS sequence"/>
</dbReference>
<dbReference type="Pfam" id="PF06908">
    <property type="entry name" value="YpsA"/>
    <property type="match status" value="1"/>
</dbReference>